<keyword evidence="1" id="KW-0812">Transmembrane</keyword>
<accession>A0AA36IZL3</accession>
<dbReference type="SMART" id="SM01411">
    <property type="entry name" value="Ephrin_rec_like"/>
    <property type="match status" value="1"/>
</dbReference>
<reference evidence="3" key="1">
    <citation type="submission" date="2023-08" db="EMBL/GenBank/DDBJ databases">
        <authorList>
            <person name="Chen Y."/>
            <person name="Shah S."/>
            <person name="Dougan E. K."/>
            <person name="Thang M."/>
            <person name="Chan C."/>
        </authorList>
    </citation>
    <scope>NUCLEOTIDE SEQUENCE</scope>
</reference>
<comment type="caution">
    <text evidence="3">The sequence shown here is derived from an EMBL/GenBank/DDBJ whole genome shotgun (WGS) entry which is preliminary data.</text>
</comment>
<dbReference type="PANTHER" id="PTHR46967:SF1">
    <property type="entry name" value="KERATIN-ASSOCIATED PROTEIN 16-1-LIKE"/>
    <property type="match status" value="1"/>
</dbReference>
<feature type="transmembrane region" description="Helical" evidence="1">
    <location>
        <begin position="829"/>
        <end position="850"/>
    </location>
</feature>
<feature type="transmembrane region" description="Helical" evidence="1">
    <location>
        <begin position="672"/>
        <end position="693"/>
    </location>
</feature>
<keyword evidence="2" id="KW-0732">Signal</keyword>
<dbReference type="SUPFAM" id="SSF57184">
    <property type="entry name" value="Growth factor receptor domain"/>
    <property type="match status" value="1"/>
</dbReference>
<feature type="transmembrane region" description="Helical" evidence="1">
    <location>
        <begin position="740"/>
        <end position="762"/>
    </location>
</feature>
<keyword evidence="1" id="KW-0472">Membrane</keyword>
<dbReference type="EMBL" id="CAUJNA010003208">
    <property type="protein sequence ID" value="CAJ1395776.1"/>
    <property type="molecule type" value="Genomic_DNA"/>
</dbReference>
<feature type="transmembrane region" description="Helical" evidence="1">
    <location>
        <begin position="959"/>
        <end position="985"/>
    </location>
</feature>
<dbReference type="SUPFAM" id="SSF52200">
    <property type="entry name" value="Toll/Interleukin receptor TIR domain"/>
    <property type="match status" value="1"/>
</dbReference>
<dbReference type="PANTHER" id="PTHR46967">
    <property type="entry name" value="INSULIN-LIKE GROWTH FACTOR BINDING PROTEIN,N-TERMINAL"/>
    <property type="match status" value="1"/>
</dbReference>
<evidence type="ECO:0000256" key="2">
    <source>
        <dbReference type="SAM" id="SignalP"/>
    </source>
</evidence>
<feature type="signal peptide" evidence="2">
    <location>
        <begin position="1"/>
        <end position="21"/>
    </location>
</feature>
<feature type="transmembrane region" description="Helical" evidence="1">
    <location>
        <begin position="774"/>
        <end position="795"/>
    </location>
</feature>
<sequence length="1408" mass="155074">MRLARLCVLCLNTCIAELCFSDGIPPERRSDVWVDDQLVPLRTWRLDWDSALITSQIFEILAAERLGYNVAEPGKGSSSTDVIYMLAGCLERAADLDTCRDQPRRYHISFESWQGQAEHVPQLLSELGDLAPENLGSVGYTGNSGLFVLGDAVDAALQDSGLSLRYYSNYNADWFHPEKYTAKVSDVNMSRLQTCDEAVNTHYDYVGEQYLNVTGDAGGVKTVNGTLLLQCWQEKWWLAPACRSDPERCVPVITGGNGWGIFLLVQQAFWHNLPLALATASSTEEYVVLGKELQSMVYWWTPDVRFATAKAAPVIFPPHNPAEHLAYIYKTARQSITLTKWAAAGMARSAYRAYQLAASISISEQEISEMMESYVMSAEPSIWRTACDYLQRTSRWRAWLPSNTKCREGMGLVDAQNQVVTILSQAVDCGLCPVGHFASPVNQTRICLPCPAGWHQSLPGESQCVPCEPGTVTDQAGLMECLPCSLGKYADARGMSECRQCGPGDTAQVAVWTTSKLVPDSPGSTSGGTSLWIQMQAATSESLCVCVPGTFLQQGKCEVCLEGSVCFGSQMVLQEGYYSSELAPGSVYRCQSAQVCPGGAPGTCAAGRDATSVACALCLPGKVNSRNDGSCVQCAEGDYIILTVFGALTVGAITVLYFVFQHDGLKVKQGSSLMIVALALNQLFVTCQLFSIVQQIGINWGEPIASWLAITEILTFKLDYISIGCVTPTHPVAQFATQTFFMLALCGVALLVHITVQIFLGWNRGLKQCWRWSLLARTLGTLCMIFFISVCSSLLTPFRCNTHPNGLSTLQAYFSVFCNGQDAHLHMSLIGGTAFLLPISFLAACTWAVVFELPSRLKHGDMAFVRSCSFLLVRFRPGAEGFAVLFMLRNMLLAILPLVPWVSNRVLLMNLLTCTSLAATAFFKPWRAMLCNNLEIMIGTALIVVMTVGSNFVEDYDKTAMVVVCALLVSFMLLAIGVVVAVGVARHFLSAQRKTYHFFLCHHKRGAGSVARLLKILLLRRSQAFTSFVDCDDLQDLTKLFWHVSQNTRTFLILGSPEVIRRPWCLGEMVTARVSEVSSILIAWPNYVKPDQEYISECGVLVQDINELAKFGIGLSDVQDTLRWLNGLQSLSMPALVTCDTMESLVDSFTGTSGRPSVSARPAVEYECCLVADLNNMEAAAAAHILLDLLMKQFLRGMQSLPKVLMRGETIREEVETALMICSAGCFKSTDVAAWILEICTLPACPILPVIAEESFQVPSDMLYQELYANPPLREQDVKMYVKAIKVMFKEIAISFSTYAATQAELDLHAHQIMVRLRSNSMRSISKKMSVMVPHSMSGEFKECEESMGYAAALRPEKDKKDDGPVHCLWQDADLAPLSFDHLEEEDVDASLALYSKELHSELTSERF</sequence>
<organism evidence="3 4">
    <name type="scientific">Effrenium voratum</name>
    <dbReference type="NCBI Taxonomy" id="2562239"/>
    <lineage>
        <taxon>Eukaryota</taxon>
        <taxon>Sar</taxon>
        <taxon>Alveolata</taxon>
        <taxon>Dinophyceae</taxon>
        <taxon>Suessiales</taxon>
        <taxon>Symbiodiniaceae</taxon>
        <taxon>Effrenium</taxon>
    </lineage>
</organism>
<dbReference type="Gene3D" id="2.10.50.10">
    <property type="entry name" value="Tumor Necrosis Factor Receptor, subunit A, domain 2"/>
    <property type="match status" value="1"/>
</dbReference>
<name>A0AA36IZL3_9DINO</name>
<evidence type="ECO:0008006" key="5">
    <source>
        <dbReference type="Google" id="ProtNLM"/>
    </source>
</evidence>
<evidence type="ECO:0000313" key="4">
    <source>
        <dbReference type="Proteomes" id="UP001178507"/>
    </source>
</evidence>
<feature type="transmembrane region" description="Helical" evidence="1">
    <location>
        <begin position="935"/>
        <end position="953"/>
    </location>
</feature>
<keyword evidence="4" id="KW-1185">Reference proteome</keyword>
<proteinExistence type="predicted"/>
<dbReference type="Proteomes" id="UP001178507">
    <property type="component" value="Unassembled WGS sequence"/>
</dbReference>
<dbReference type="InterPro" id="IPR009030">
    <property type="entry name" value="Growth_fac_rcpt_cys_sf"/>
</dbReference>
<evidence type="ECO:0000313" key="3">
    <source>
        <dbReference type="EMBL" id="CAJ1395776.1"/>
    </source>
</evidence>
<protein>
    <recommendedName>
        <fullName evidence="5">Tyrosine-protein kinase ephrin type A/B receptor-like domain-containing protein</fullName>
    </recommendedName>
</protein>
<dbReference type="InterPro" id="IPR035897">
    <property type="entry name" value="Toll_tir_struct_dom_sf"/>
</dbReference>
<keyword evidence="1" id="KW-1133">Transmembrane helix</keyword>
<feature type="transmembrane region" description="Helical" evidence="1">
    <location>
        <begin position="882"/>
        <end position="900"/>
    </location>
</feature>
<gene>
    <name evidence="3" type="ORF">EVOR1521_LOCUS20134</name>
</gene>
<evidence type="ECO:0000256" key="1">
    <source>
        <dbReference type="SAM" id="Phobius"/>
    </source>
</evidence>
<feature type="transmembrane region" description="Helical" evidence="1">
    <location>
        <begin position="639"/>
        <end position="660"/>
    </location>
</feature>
<feature type="chain" id="PRO_5041220381" description="Tyrosine-protein kinase ephrin type A/B receptor-like domain-containing protein" evidence="2">
    <location>
        <begin position="22"/>
        <end position="1408"/>
    </location>
</feature>